<sequence length="117" mass="13551">MGLASCRGFAQPVRKNHGGVGFSHIERLRQHMQAAQALWTRTHQQLLFADLYQQKSFPRRKCQGRDHAKFGIRSGKSRLHSPKSSQNKEKKAQHKRQPAQDTQQSCPRYGIRQIRFS</sequence>
<evidence type="ECO:0000256" key="1">
    <source>
        <dbReference type="SAM" id="MobiDB-lite"/>
    </source>
</evidence>
<gene>
    <name evidence="2" type="ORF">CARN2_0581</name>
</gene>
<reference evidence="2" key="1">
    <citation type="submission" date="2009-10" db="EMBL/GenBank/DDBJ databases">
        <title>Diversity of trophic interactions inside an arsenic-rich microbial ecosystem.</title>
        <authorList>
            <person name="Bertin P.N."/>
            <person name="Heinrich-Salmeron A."/>
            <person name="Pelletier E."/>
            <person name="Goulhen-Chollet F."/>
            <person name="Arsene-Ploetze F."/>
            <person name="Gallien S."/>
            <person name="Calteau A."/>
            <person name="Vallenet D."/>
            <person name="Casiot C."/>
            <person name="Chane-Woon-Ming B."/>
            <person name="Giloteaux L."/>
            <person name="Barakat M."/>
            <person name="Bonnefoy V."/>
            <person name="Bruneel O."/>
            <person name="Chandler M."/>
            <person name="Cleiss J."/>
            <person name="Duran R."/>
            <person name="Elbaz-Poulichet F."/>
            <person name="Fonknechten N."/>
            <person name="Lauga B."/>
            <person name="Mornico D."/>
            <person name="Ortet P."/>
            <person name="Schaeffer C."/>
            <person name="Siguier P."/>
            <person name="Alexander Thil Smith A."/>
            <person name="Van Dorsselaer A."/>
            <person name="Weissenbach J."/>
            <person name="Medigue C."/>
            <person name="Le Paslier D."/>
        </authorList>
    </citation>
    <scope>NUCLEOTIDE SEQUENCE</scope>
</reference>
<feature type="region of interest" description="Disordered" evidence="1">
    <location>
        <begin position="59"/>
        <end position="117"/>
    </location>
</feature>
<dbReference type="EMBL" id="CABM01000002">
    <property type="protein sequence ID" value="CBH95194.1"/>
    <property type="molecule type" value="Genomic_DNA"/>
</dbReference>
<organism evidence="2">
    <name type="scientific">mine drainage metagenome</name>
    <dbReference type="NCBI Taxonomy" id="410659"/>
    <lineage>
        <taxon>unclassified sequences</taxon>
        <taxon>metagenomes</taxon>
        <taxon>ecological metagenomes</taxon>
    </lineage>
</organism>
<protein>
    <submittedName>
        <fullName evidence="2">Uncharacterized protein</fullName>
    </submittedName>
</protein>
<proteinExistence type="predicted"/>
<accession>E6PJW6</accession>
<dbReference type="AlphaFoldDB" id="E6PJW6"/>
<comment type="caution">
    <text evidence="2">The sequence shown here is derived from an EMBL/GenBank/DDBJ whole genome shotgun (WGS) entry which is preliminary data.</text>
</comment>
<name>E6PJW6_9ZZZZ</name>
<evidence type="ECO:0000313" key="2">
    <source>
        <dbReference type="EMBL" id="CBH95194.1"/>
    </source>
</evidence>